<accession>A0A6G4QUT4</accession>
<comment type="caution">
    <text evidence="1">The sequence shown here is derived from an EMBL/GenBank/DDBJ whole genome shotgun (WGS) entry which is preliminary data.</text>
</comment>
<dbReference type="AlphaFoldDB" id="A0A6G4QUT4"/>
<gene>
    <name evidence="1" type="ORF">G5B46_07345</name>
</gene>
<name>A0A6G4QUT4_9CAUL</name>
<proteinExistence type="predicted"/>
<protein>
    <submittedName>
        <fullName evidence="1">Uncharacterized protein</fullName>
    </submittedName>
</protein>
<reference evidence="1" key="1">
    <citation type="submission" date="2020-02" db="EMBL/GenBank/DDBJ databases">
        <authorList>
            <person name="Gao J."/>
            <person name="Sun J."/>
        </authorList>
    </citation>
    <scope>NUCLEOTIDE SEQUENCE</scope>
    <source>
        <strain evidence="1">602-2</strain>
    </source>
</reference>
<dbReference type="EMBL" id="JAAKGT010000002">
    <property type="protein sequence ID" value="NGM49416.1"/>
    <property type="molecule type" value="Genomic_DNA"/>
</dbReference>
<dbReference type="RefSeq" id="WP_165257328.1">
    <property type="nucleotide sequence ID" value="NZ_JAAKGT010000002.1"/>
</dbReference>
<organism evidence="1">
    <name type="scientific">Caulobacter sp. 602-2</name>
    <dbReference type="NCBI Taxonomy" id="2710887"/>
    <lineage>
        <taxon>Bacteria</taxon>
        <taxon>Pseudomonadati</taxon>
        <taxon>Pseudomonadota</taxon>
        <taxon>Alphaproteobacteria</taxon>
        <taxon>Caulobacterales</taxon>
        <taxon>Caulobacteraceae</taxon>
        <taxon>Caulobacter</taxon>
    </lineage>
</organism>
<evidence type="ECO:0000313" key="1">
    <source>
        <dbReference type="EMBL" id="NGM49416.1"/>
    </source>
</evidence>
<sequence>MGTPRSKNELFENARARWPEQFLILGDQPATPAILTRPPTFETYEAIEQALPPEDEWASLAAWAFLQSLSELVQSNWEAGVGVVRSNDVSFLLFDRNMTSNLSDSSWTQEREIYSRLPLSRPH</sequence>